<name>A0A2T4GZU9_FUSCU</name>
<gene>
    <name evidence="2" type="ORF">FCULG_00010838</name>
</gene>
<keyword evidence="3" id="KW-1185">Reference proteome</keyword>
<comment type="caution">
    <text evidence="2">The sequence shown here is derived from an EMBL/GenBank/DDBJ whole genome shotgun (WGS) entry which is preliminary data.</text>
</comment>
<accession>A0A2T4GZU9</accession>
<evidence type="ECO:0000313" key="3">
    <source>
        <dbReference type="Proteomes" id="UP000241587"/>
    </source>
</evidence>
<organism evidence="2 3">
    <name type="scientific">Fusarium culmorum</name>
    <dbReference type="NCBI Taxonomy" id="5516"/>
    <lineage>
        <taxon>Eukaryota</taxon>
        <taxon>Fungi</taxon>
        <taxon>Dikarya</taxon>
        <taxon>Ascomycota</taxon>
        <taxon>Pezizomycotina</taxon>
        <taxon>Sordariomycetes</taxon>
        <taxon>Hypocreomycetidae</taxon>
        <taxon>Hypocreales</taxon>
        <taxon>Nectriaceae</taxon>
        <taxon>Fusarium</taxon>
    </lineage>
</organism>
<proteinExistence type="predicted"/>
<sequence length="129" mass="14604">MSVLDRENEMRLEETIALTLFGQSINVDNFNLPSRYSEVVFDYSLHAAAQLMCNEWDETKKKKPTGLASSRRVPSRDNESRCRCTRDATTQLVMDIVEEKEKSTVETNELDILAKRPTNMTSVEVGTAG</sequence>
<protein>
    <submittedName>
        <fullName evidence="2">Uncharacterized protein</fullName>
    </submittedName>
</protein>
<reference evidence="2 3" key="1">
    <citation type="submission" date="2018-02" db="EMBL/GenBank/DDBJ databases">
        <title>Fusarium culmorum secondary metabolites in fungal-bacterial-plant interactions.</title>
        <authorList>
            <person name="Schmidt R."/>
        </authorList>
    </citation>
    <scope>NUCLEOTIDE SEQUENCE [LARGE SCALE GENOMIC DNA]</scope>
    <source>
        <strain evidence="2 3">PV</strain>
    </source>
</reference>
<dbReference type="EMBL" id="PVEM01000004">
    <property type="protein sequence ID" value="PTD09098.1"/>
    <property type="molecule type" value="Genomic_DNA"/>
</dbReference>
<dbReference type="OrthoDB" id="10346000at2759"/>
<evidence type="ECO:0000256" key="1">
    <source>
        <dbReference type="SAM" id="MobiDB-lite"/>
    </source>
</evidence>
<evidence type="ECO:0000313" key="2">
    <source>
        <dbReference type="EMBL" id="PTD09098.1"/>
    </source>
</evidence>
<dbReference type="AlphaFoldDB" id="A0A2T4GZU9"/>
<dbReference type="OMA" id="CNEWDET"/>
<dbReference type="Proteomes" id="UP000241587">
    <property type="component" value="Unassembled WGS sequence"/>
</dbReference>
<feature type="region of interest" description="Disordered" evidence="1">
    <location>
        <begin position="60"/>
        <end position="82"/>
    </location>
</feature>